<evidence type="ECO:0000256" key="14">
    <source>
        <dbReference type="PROSITE-ProRule" id="PRU01360"/>
    </source>
</evidence>
<evidence type="ECO:0000313" key="18">
    <source>
        <dbReference type="Proteomes" id="UP000193427"/>
    </source>
</evidence>
<dbReference type="InterPro" id="IPR010917">
    <property type="entry name" value="TonB_rcpt_CS"/>
</dbReference>
<dbReference type="Gene3D" id="2.40.170.20">
    <property type="entry name" value="TonB-dependent receptor, beta-barrel domain"/>
    <property type="match status" value="1"/>
</dbReference>
<comment type="similarity">
    <text evidence="2 14 16">Belongs to the TonB-dependent receptor family.</text>
</comment>
<dbReference type="PROSITE" id="PS52016">
    <property type="entry name" value="TONB_DEPENDENT_REC_3"/>
    <property type="match status" value="1"/>
</dbReference>
<feature type="short sequence motif" description="TonB C-terminal box" evidence="15">
    <location>
        <begin position="716"/>
        <end position="733"/>
    </location>
</feature>
<sequence>MKNLTPVALAAAMACASIAAHAQTATTSSSTDTTLQAVKVTASADASAEGLSPAYAGGQVARGGRAGILGTKDNMETPFSITAYTNELIQDKQAKSVGDVLQNDPSVRVARGFGNFQESYFIRGYLLGSDDIAYNGLYSLLPRQYIATELFERVEVLRGASTFLTGANPNEGGPGGSINLLPKRAPNEPLTRVTAGVASGGQYTLSTDVARRFGPDQSTGVRVNLAGRTGGTAVDDEKGKLGLAAVGVDWRGDNVRLSADLGWQDNRLDRTRTNVAFDGVTVMPSAPDNKTNWAQPWSYSNERDVFGTVRGEWDVNEHVTAWAAAGMRRTKEANVLGNLTVTNGSTGEGNFYRFDNTREDKVTTGEIGARGKFVTGPVKHEVVTAVSQFQLEKKNAYVMDFFNRIPTNLYDPVQTPLPPVSGTAFRGNDLANPWLNGVTRLDSVALGDTLSMLDDTLQVTLGIRHQSFETTDIPYGSQTGTTTKSSRNSPAVAAIYKLDKQVSLYANYVEALAQGKTAPLTSTGGPVTNGGQTLDPYVSRQKEIGAKFDAGNIGGTLAIFSSSRPRAAGVDPQLYFKNDGKEVNEGVEVTAFGKPLRSVSVLGGVTWLDAKQKDTNAGTFDGKRTIGVPEFMANVGAQWDLPYVRNLSLDGRLVYTGSVFADSANTLKVPAWTRFDAGVRYIVAVQENPVTLRLRVDNVFDKDYWASSGGYPDNGYLAAGNPRTISLSASVDF</sequence>
<keyword evidence="5" id="KW-0410">Iron transport</keyword>
<evidence type="ECO:0000256" key="2">
    <source>
        <dbReference type="ARBA" id="ARBA00009810"/>
    </source>
</evidence>
<gene>
    <name evidence="17" type="ORF">A4W93_14455</name>
</gene>
<comment type="subcellular location">
    <subcellularLocation>
        <location evidence="1 14">Cell outer membrane</location>
        <topology evidence="1 14">Multi-pass membrane protein</topology>
    </subcellularLocation>
</comment>
<reference evidence="17 18" key="1">
    <citation type="submission" date="2016-04" db="EMBL/GenBank/DDBJ databases">
        <title>Complete genome sequence of natural rubber-degrading, novel Gram-negative bacterium, Rhizobacter gummiphilus strain NS21.</title>
        <authorList>
            <person name="Tabata M."/>
            <person name="Kasai D."/>
            <person name="Fukuda M."/>
        </authorList>
    </citation>
    <scope>NUCLEOTIDE SEQUENCE [LARGE SCALE GENOMIC DNA]</scope>
    <source>
        <strain evidence="17 18">NS21</strain>
    </source>
</reference>
<dbReference type="Pfam" id="PF07715">
    <property type="entry name" value="Plug"/>
    <property type="match status" value="1"/>
</dbReference>
<evidence type="ECO:0000256" key="16">
    <source>
        <dbReference type="RuleBase" id="RU003357"/>
    </source>
</evidence>
<dbReference type="Proteomes" id="UP000193427">
    <property type="component" value="Chromosome"/>
</dbReference>
<evidence type="ECO:0000256" key="5">
    <source>
        <dbReference type="ARBA" id="ARBA00022496"/>
    </source>
</evidence>
<dbReference type="Pfam" id="PF00593">
    <property type="entry name" value="TonB_dep_Rec_b-barrel"/>
    <property type="match status" value="1"/>
</dbReference>
<keyword evidence="7" id="KW-0732">Signal</keyword>
<evidence type="ECO:0000256" key="15">
    <source>
        <dbReference type="PROSITE-ProRule" id="PRU10144"/>
    </source>
</evidence>
<dbReference type="InterPro" id="IPR039426">
    <property type="entry name" value="TonB-dep_rcpt-like"/>
</dbReference>
<dbReference type="InterPro" id="IPR037066">
    <property type="entry name" value="Plug_dom_sf"/>
</dbReference>
<keyword evidence="6 14" id="KW-0812">Transmembrane</keyword>
<evidence type="ECO:0000313" key="17">
    <source>
        <dbReference type="EMBL" id="ARN20998.1"/>
    </source>
</evidence>
<dbReference type="EMBL" id="CP015118">
    <property type="protein sequence ID" value="ARN20998.1"/>
    <property type="molecule type" value="Genomic_DNA"/>
</dbReference>
<dbReference type="KEGG" id="rgu:A4W93_14455"/>
<evidence type="ECO:0000256" key="9">
    <source>
        <dbReference type="ARBA" id="ARBA00023065"/>
    </source>
</evidence>
<keyword evidence="9" id="KW-0406">Ion transport</keyword>
<dbReference type="NCBIfam" id="TIGR01783">
    <property type="entry name" value="TonB-siderophor"/>
    <property type="match status" value="1"/>
</dbReference>
<evidence type="ECO:0000256" key="4">
    <source>
        <dbReference type="ARBA" id="ARBA00022452"/>
    </source>
</evidence>
<proteinExistence type="inferred from homology"/>
<evidence type="ECO:0000256" key="10">
    <source>
        <dbReference type="ARBA" id="ARBA00023077"/>
    </source>
</evidence>
<evidence type="ECO:0000256" key="7">
    <source>
        <dbReference type="ARBA" id="ARBA00022729"/>
    </source>
</evidence>
<evidence type="ECO:0000256" key="6">
    <source>
        <dbReference type="ARBA" id="ARBA00022692"/>
    </source>
</evidence>
<organism evidence="17 18">
    <name type="scientific">Piscinibacter gummiphilus</name>
    <dbReference type="NCBI Taxonomy" id="946333"/>
    <lineage>
        <taxon>Bacteria</taxon>
        <taxon>Pseudomonadati</taxon>
        <taxon>Pseudomonadota</taxon>
        <taxon>Betaproteobacteria</taxon>
        <taxon>Burkholderiales</taxon>
        <taxon>Sphaerotilaceae</taxon>
        <taxon>Piscinibacter</taxon>
    </lineage>
</organism>
<keyword evidence="10 16" id="KW-0798">TonB box</keyword>
<evidence type="ECO:0000256" key="3">
    <source>
        <dbReference type="ARBA" id="ARBA00022448"/>
    </source>
</evidence>
<accession>A0A1W6L9Y7</accession>
<evidence type="ECO:0000256" key="8">
    <source>
        <dbReference type="ARBA" id="ARBA00023004"/>
    </source>
</evidence>
<dbReference type="CDD" id="cd01347">
    <property type="entry name" value="ligand_gated_channel"/>
    <property type="match status" value="1"/>
</dbReference>
<protein>
    <submittedName>
        <fullName evidence="17">TonB-dependent receptor</fullName>
    </submittedName>
</protein>
<keyword evidence="11 14" id="KW-0472">Membrane</keyword>
<keyword evidence="12 17" id="KW-0675">Receptor</keyword>
<dbReference type="GO" id="GO:0015344">
    <property type="term" value="F:siderophore uptake transmembrane transporter activity"/>
    <property type="evidence" value="ECO:0007669"/>
    <property type="project" value="TreeGrafter"/>
</dbReference>
<dbReference type="PROSITE" id="PS51257">
    <property type="entry name" value="PROKAR_LIPOPROTEIN"/>
    <property type="match status" value="1"/>
</dbReference>
<dbReference type="SUPFAM" id="SSF56935">
    <property type="entry name" value="Porins"/>
    <property type="match status" value="1"/>
</dbReference>
<dbReference type="STRING" id="946333.A4W93_14455"/>
<keyword evidence="4 14" id="KW-1134">Transmembrane beta strand</keyword>
<dbReference type="Gene3D" id="2.170.130.10">
    <property type="entry name" value="TonB-dependent receptor, plug domain"/>
    <property type="match status" value="1"/>
</dbReference>
<dbReference type="PROSITE" id="PS01156">
    <property type="entry name" value="TONB_DEPENDENT_REC_2"/>
    <property type="match status" value="1"/>
</dbReference>
<dbReference type="GO" id="GO:0009279">
    <property type="term" value="C:cell outer membrane"/>
    <property type="evidence" value="ECO:0007669"/>
    <property type="project" value="UniProtKB-SubCell"/>
</dbReference>
<evidence type="ECO:0000256" key="12">
    <source>
        <dbReference type="ARBA" id="ARBA00023170"/>
    </source>
</evidence>
<keyword evidence="3 14" id="KW-0813">Transport</keyword>
<dbReference type="InterPro" id="IPR010105">
    <property type="entry name" value="TonB_sidphr_rcpt"/>
</dbReference>
<dbReference type="PANTHER" id="PTHR32552:SF82">
    <property type="entry name" value="FCUA PROTEIN"/>
    <property type="match status" value="1"/>
</dbReference>
<evidence type="ECO:0000256" key="11">
    <source>
        <dbReference type="ARBA" id="ARBA00023136"/>
    </source>
</evidence>
<dbReference type="InterPro" id="IPR036942">
    <property type="entry name" value="Beta-barrel_TonB_sf"/>
</dbReference>
<dbReference type="GO" id="GO:0038023">
    <property type="term" value="F:signaling receptor activity"/>
    <property type="evidence" value="ECO:0007669"/>
    <property type="project" value="InterPro"/>
</dbReference>
<dbReference type="RefSeq" id="WP_085751279.1">
    <property type="nucleotide sequence ID" value="NZ_BSPR01000004.1"/>
</dbReference>
<dbReference type="OrthoDB" id="8732650at2"/>
<evidence type="ECO:0000256" key="1">
    <source>
        <dbReference type="ARBA" id="ARBA00004571"/>
    </source>
</evidence>
<dbReference type="GO" id="GO:0015891">
    <property type="term" value="P:siderophore transport"/>
    <property type="evidence" value="ECO:0007669"/>
    <property type="project" value="InterPro"/>
</dbReference>
<evidence type="ECO:0000256" key="13">
    <source>
        <dbReference type="ARBA" id="ARBA00023237"/>
    </source>
</evidence>
<dbReference type="AlphaFoldDB" id="A0A1W6L9Y7"/>
<dbReference type="InterPro" id="IPR000531">
    <property type="entry name" value="Beta-barrel_TonB"/>
</dbReference>
<dbReference type="InterPro" id="IPR012910">
    <property type="entry name" value="Plug_dom"/>
</dbReference>
<keyword evidence="8" id="KW-0408">Iron</keyword>
<keyword evidence="13 14" id="KW-0998">Cell outer membrane</keyword>
<name>A0A1W6L9Y7_9BURK</name>
<dbReference type="PANTHER" id="PTHR32552">
    <property type="entry name" value="FERRICHROME IRON RECEPTOR-RELATED"/>
    <property type="match status" value="1"/>
</dbReference>
<keyword evidence="18" id="KW-1185">Reference proteome</keyword>